<evidence type="ECO:0000256" key="1">
    <source>
        <dbReference type="ARBA" id="ARBA00008348"/>
    </source>
</evidence>
<dbReference type="EC" id="5.4.99.-" evidence="3"/>
<dbReference type="PROSITE" id="PS01149">
    <property type="entry name" value="PSI_RSU"/>
    <property type="match status" value="1"/>
</dbReference>
<organism evidence="5 6">
    <name type="scientific">Marinicella sediminis</name>
    <dbReference type="NCBI Taxonomy" id="1792834"/>
    <lineage>
        <taxon>Bacteria</taxon>
        <taxon>Pseudomonadati</taxon>
        <taxon>Pseudomonadota</taxon>
        <taxon>Gammaproteobacteria</taxon>
        <taxon>Lysobacterales</taxon>
        <taxon>Marinicellaceae</taxon>
        <taxon>Marinicella</taxon>
    </lineage>
</organism>
<dbReference type="InterPro" id="IPR000748">
    <property type="entry name" value="PsdUridine_synth_RsuA/RluB/E/F"/>
</dbReference>
<evidence type="ECO:0000256" key="3">
    <source>
        <dbReference type="RuleBase" id="RU003887"/>
    </source>
</evidence>
<keyword evidence="2 3" id="KW-0413">Isomerase</keyword>
<gene>
    <name evidence="5" type="ORF">ACFODZ_00885</name>
</gene>
<dbReference type="Proteomes" id="UP001595533">
    <property type="component" value="Unassembled WGS sequence"/>
</dbReference>
<dbReference type="InterPro" id="IPR020094">
    <property type="entry name" value="TruA/RsuA/RluB/E/F_N"/>
</dbReference>
<dbReference type="PANTHER" id="PTHR47683">
    <property type="entry name" value="PSEUDOURIDINE SYNTHASE FAMILY PROTEIN-RELATED"/>
    <property type="match status" value="1"/>
</dbReference>
<sequence>MNKLIVFNKPFQVLSQFTDPEGRQHLGHFIDQPGYYAAGRLDYDSEGLMLLTNDGKVQQQISGSTFEKTYLVQVEGRPQAAQLKRLRQGVKVRDYQAKALGVEVLAKKPGWVWKRNPPVRQRVSIPTSWLTVTINQGKNRQVRRMCAAVGLPVLRLIRIRIGPHQLAQLSPGRWFFSD</sequence>
<dbReference type="InterPro" id="IPR050343">
    <property type="entry name" value="RsuA_PseudoU_synthase"/>
</dbReference>
<dbReference type="Pfam" id="PF00849">
    <property type="entry name" value="PseudoU_synth_2"/>
    <property type="match status" value="1"/>
</dbReference>
<evidence type="ECO:0000259" key="4">
    <source>
        <dbReference type="Pfam" id="PF00849"/>
    </source>
</evidence>
<accession>A0ABV7J6L2</accession>
<dbReference type="InterPro" id="IPR006145">
    <property type="entry name" value="PsdUridine_synth_RsuA/RluA"/>
</dbReference>
<dbReference type="NCBIfam" id="TIGR00093">
    <property type="entry name" value="pseudouridine synthase"/>
    <property type="match status" value="1"/>
</dbReference>
<evidence type="ECO:0000313" key="5">
    <source>
        <dbReference type="EMBL" id="MFC3192782.1"/>
    </source>
</evidence>
<keyword evidence="6" id="KW-1185">Reference proteome</keyword>
<dbReference type="RefSeq" id="WP_077409847.1">
    <property type="nucleotide sequence ID" value="NZ_JBHRTS010000001.1"/>
</dbReference>
<dbReference type="Gene3D" id="3.30.70.580">
    <property type="entry name" value="Pseudouridine synthase I, catalytic domain, N-terminal subdomain"/>
    <property type="match status" value="1"/>
</dbReference>
<comment type="caution">
    <text evidence="5">The sequence shown here is derived from an EMBL/GenBank/DDBJ whole genome shotgun (WGS) entry which is preliminary data.</text>
</comment>
<dbReference type="Gene3D" id="3.30.70.1560">
    <property type="entry name" value="Alpha-L RNA-binding motif"/>
    <property type="match status" value="1"/>
</dbReference>
<evidence type="ECO:0000313" key="6">
    <source>
        <dbReference type="Proteomes" id="UP001595533"/>
    </source>
</evidence>
<evidence type="ECO:0000256" key="2">
    <source>
        <dbReference type="ARBA" id="ARBA00023235"/>
    </source>
</evidence>
<proteinExistence type="inferred from homology"/>
<reference evidence="6" key="1">
    <citation type="journal article" date="2019" name="Int. J. Syst. Evol. Microbiol.">
        <title>The Global Catalogue of Microorganisms (GCM) 10K type strain sequencing project: providing services to taxonomists for standard genome sequencing and annotation.</title>
        <authorList>
            <consortium name="The Broad Institute Genomics Platform"/>
            <consortium name="The Broad Institute Genome Sequencing Center for Infectious Disease"/>
            <person name="Wu L."/>
            <person name="Ma J."/>
        </authorList>
    </citation>
    <scope>NUCLEOTIDE SEQUENCE [LARGE SCALE GENOMIC DNA]</scope>
    <source>
        <strain evidence="6">KCTC 42953</strain>
    </source>
</reference>
<protein>
    <recommendedName>
        <fullName evidence="3">Pseudouridine synthase</fullName>
        <ecNumber evidence="3">5.4.99.-</ecNumber>
    </recommendedName>
</protein>
<dbReference type="EMBL" id="JBHRTS010000001">
    <property type="protein sequence ID" value="MFC3192782.1"/>
    <property type="molecule type" value="Genomic_DNA"/>
</dbReference>
<dbReference type="InterPro" id="IPR042092">
    <property type="entry name" value="PsdUridine_s_RsuA/RluB/E/F_cat"/>
</dbReference>
<feature type="domain" description="Pseudouridine synthase RsuA/RluA-like" evidence="4">
    <location>
        <begin position="4"/>
        <end position="148"/>
    </location>
</feature>
<name>A0ABV7J6L2_9GAMM</name>
<dbReference type="InterPro" id="IPR020103">
    <property type="entry name" value="PsdUridine_synth_cat_dom_sf"/>
</dbReference>
<comment type="similarity">
    <text evidence="1 3">Belongs to the pseudouridine synthase RsuA family.</text>
</comment>
<dbReference type="SUPFAM" id="SSF55120">
    <property type="entry name" value="Pseudouridine synthase"/>
    <property type="match status" value="1"/>
</dbReference>
<dbReference type="PANTHER" id="PTHR47683:SF2">
    <property type="entry name" value="RNA-BINDING S4 DOMAIN-CONTAINING PROTEIN"/>
    <property type="match status" value="1"/>
</dbReference>
<dbReference type="InterPro" id="IPR018496">
    <property type="entry name" value="PsdUridine_synth_RsuA/RluB_CS"/>
</dbReference>